<evidence type="ECO:0000256" key="2">
    <source>
        <dbReference type="ARBA" id="ARBA00023239"/>
    </source>
</evidence>
<sequence length="407" mass="45842">MIRRPFPCRTTLLAVLLVSCLTAPALAGVNLPRTIVLSPEALYRSRQRVLARERTVRAAMAALKADADAAMKVPVEPVTAKPRSGSGLPVRDYRSLAPYWWPDPASRTGLPYVRRDGERNPEADSERYDRGRLTRMARAVRTLALAWYFTGNELYAARASAHVRAWFCDPATRMVPSLEHAQRRPGHDQGNRTGIIETAALIPVCDAIRLLEPSKAWTRADSRRTREWFGQYLGWLLRSEHGRAEAAALNNHGTWFDAQVAAFALFREDRELAREVAGLAGNRRIATQILPDGSMPRELARTRPRHCVFFNLDAFMVLASVGERCGLDLWHWASPTGQSIRRALDRNGPHLDPADPLPGTRAADFDPYPYVPLFRRAALVYNDTRYLDYLVPLDEETLARETSFIAY</sequence>
<feature type="chain" id="PRO_5046095892" evidence="3">
    <location>
        <begin position="28"/>
        <end position="407"/>
    </location>
</feature>
<keyword evidence="1 3" id="KW-0732">Signal</keyword>
<organism evidence="5 6">
    <name type="scientific">Pseudodesulfovibrio methanolicus</name>
    <dbReference type="NCBI Taxonomy" id="3126690"/>
    <lineage>
        <taxon>Bacteria</taxon>
        <taxon>Pseudomonadati</taxon>
        <taxon>Thermodesulfobacteriota</taxon>
        <taxon>Desulfovibrionia</taxon>
        <taxon>Desulfovibrionales</taxon>
        <taxon>Desulfovibrionaceae</taxon>
    </lineage>
</organism>
<evidence type="ECO:0000259" key="4">
    <source>
        <dbReference type="Pfam" id="PF05426"/>
    </source>
</evidence>
<dbReference type="Proteomes" id="UP001385389">
    <property type="component" value="Chromosome"/>
</dbReference>
<dbReference type="EMBL" id="CP146609">
    <property type="protein sequence ID" value="WWX22290.1"/>
    <property type="molecule type" value="Genomic_DNA"/>
</dbReference>
<proteinExistence type="predicted"/>
<dbReference type="RefSeq" id="WP_338667989.1">
    <property type="nucleotide sequence ID" value="NZ_CP146609.1"/>
</dbReference>
<feature type="domain" description="Alginate lyase" evidence="4">
    <location>
        <begin position="79"/>
        <end position="346"/>
    </location>
</feature>
<keyword evidence="6" id="KW-1185">Reference proteome</keyword>
<feature type="signal peptide" evidence="3">
    <location>
        <begin position="1"/>
        <end position="27"/>
    </location>
</feature>
<name>A0ABZ2J1L7_9BACT</name>
<dbReference type="Pfam" id="PF05426">
    <property type="entry name" value="Alginate_lyase"/>
    <property type="match status" value="1"/>
</dbReference>
<evidence type="ECO:0000256" key="3">
    <source>
        <dbReference type="SAM" id="SignalP"/>
    </source>
</evidence>
<dbReference type="InterPro" id="IPR008929">
    <property type="entry name" value="Chondroitin_lyas"/>
</dbReference>
<evidence type="ECO:0000313" key="6">
    <source>
        <dbReference type="Proteomes" id="UP001385389"/>
    </source>
</evidence>
<evidence type="ECO:0000256" key="1">
    <source>
        <dbReference type="ARBA" id="ARBA00022729"/>
    </source>
</evidence>
<dbReference type="PROSITE" id="PS51257">
    <property type="entry name" value="PROKAR_LIPOPROTEIN"/>
    <property type="match status" value="1"/>
</dbReference>
<dbReference type="SUPFAM" id="SSF48230">
    <property type="entry name" value="Chondroitin AC/alginate lyase"/>
    <property type="match status" value="1"/>
</dbReference>
<dbReference type="GO" id="GO:0016829">
    <property type="term" value="F:lyase activity"/>
    <property type="evidence" value="ECO:0007669"/>
    <property type="project" value="UniProtKB-KW"/>
</dbReference>
<reference evidence="5 6" key="1">
    <citation type="submission" date="2024-03" db="EMBL/GenBank/DDBJ databases">
        <title>Phenotype and Genome Characterization of a Sulfate-Reducing Bacterium Pseudodesulfovibrio sp. strain 5S69, isolated from Petroleum Reservoir in Tatarstan (Russia).</title>
        <authorList>
            <person name="Bidzhieva S.K."/>
            <person name="Kadnikov V."/>
            <person name="Tourova T.P."/>
            <person name="Samigullina S.R."/>
            <person name="Sokolova D.S."/>
            <person name="Poltaraus A.B."/>
            <person name="Avtukh A.N."/>
            <person name="Tereshina V.M."/>
            <person name="Mardanov A.V."/>
            <person name="Nazina T.N."/>
        </authorList>
    </citation>
    <scope>NUCLEOTIDE SEQUENCE [LARGE SCALE GENOMIC DNA]</scope>
    <source>
        <strain evidence="5 6">5S69</strain>
    </source>
</reference>
<evidence type="ECO:0000313" key="5">
    <source>
        <dbReference type="EMBL" id="WWX22290.1"/>
    </source>
</evidence>
<dbReference type="Gene3D" id="1.50.10.100">
    <property type="entry name" value="Chondroitin AC/alginate lyase"/>
    <property type="match status" value="1"/>
</dbReference>
<protein>
    <submittedName>
        <fullName evidence="5">Alginate lyase family protein</fullName>
    </submittedName>
</protein>
<gene>
    <name evidence="5" type="ORF">V8V93_17815</name>
</gene>
<keyword evidence="2 5" id="KW-0456">Lyase</keyword>
<accession>A0ABZ2J1L7</accession>
<dbReference type="InterPro" id="IPR008397">
    <property type="entry name" value="Alginate_lyase_dom"/>
</dbReference>